<organism evidence="2 3">
    <name type="scientific">Winogradskyella thalassocola</name>
    <dbReference type="NCBI Taxonomy" id="262004"/>
    <lineage>
        <taxon>Bacteria</taxon>
        <taxon>Pseudomonadati</taxon>
        <taxon>Bacteroidota</taxon>
        <taxon>Flavobacteriia</taxon>
        <taxon>Flavobacteriales</taxon>
        <taxon>Flavobacteriaceae</taxon>
        <taxon>Winogradskyella</taxon>
    </lineage>
</organism>
<dbReference type="STRING" id="262004.SAMN04489796_103115"/>
<evidence type="ECO:0000313" key="3">
    <source>
        <dbReference type="Proteomes" id="UP000199492"/>
    </source>
</evidence>
<protein>
    <submittedName>
        <fullName evidence="2">Uncharacterized protein</fullName>
    </submittedName>
</protein>
<dbReference type="AlphaFoldDB" id="A0A1G8D3I9"/>
<feature type="chain" id="PRO_5011781428" evidence="1">
    <location>
        <begin position="20"/>
        <end position="98"/>
    </location>
</feature>
<sequence>MKFKGIILLLLVGLSCNNANENKLNSTPSDRFELLPEPDKAEKELYFKNLNLNAFLKNPIDLPSLKNLKHSNDTTTSKSYALEYHFQPEIQDALCYTC</sequence>
<accession>A0A1G8D3I9</accession>
<dbReference type="PROSITE" id="PS51257">
    <property type="entry name" value="PROKAR_LIPOPROTEIN"/>
    <property type="match status" value="1"/>
</dbReference>
<dbReference type="RefSeq" id="WP_092467422.1">
    <property type="nucleotide sequence ID" value="NZ_FNCZ01000003.1"/>
</dbReference>
<name>A0A1G8D3I9_9FLAO</name>
<evidence type="ECO:0000313" key="2">
    <source>
        <dbReference type="EMBL" id="SDH52377.1"/>
    </source>
</evidence>
<dbReference type="Proteomes" id="UP000199492">
    <property type="component" value="Unassembled WGS sequence"/>
</dbReference>
<feature type="signal peptide" evidence="1">
    <location>
        <begin position="1"/>
        <end position="19"/>
    </location>
</feature>
<keyword evidence="3" id="KW-1185">Reference proteome</keyword>
<dbReference type="EMBL" id="FNCZ01000003">
    <property type="protein sequence ID" value="SDH52377.1"/>
    <property type="molecule type" value="Genomic_DNA"/>
</dbReference>
<proteinExistence type="predicted"/>
<evidence type="ECO:0000256" key="1">
    <source>
        <dbReference type="SAM" id="SignalP"/>
    </source>
</evidence>
<keyword evidence="1" id="KW-0732">Signal</keyword>
<gene>
    <name evidence="2" type="ORF">SAMN04489796_103115</name>
</gene>
<reference evidence="3" key="1">
    <citation type="submission" date="2016-10" db="EMBL/GenBank/DDBJ databases">
        <authorList>
            <person name="Varghese N."/>
            <person name="Submissions S."/>
        </authorList>
    </citation>
    <scope>NUCLEOTIDE SEQUENCE [LARGE SCALE GENOMIC DNA]</scope>
    <source>
        <strain evidence="3">DSM 15363</strain>
    </source>
</reference>
<dbReference type="OrthoDB" id="1420828at2"/>